<organism evidence="3 4">
    <name type="scientific">Clunio marinus</name>
    <dbReference type="NCBI Taxonomy" id="568069"/>
    <lineage>
        <taxon>Eukaryota</taxon>
        <taxon>Metazoa</taxon>
        <taxon>Ecdysozoa</taxon>
        <taxon>Arthropoda</taxon>
        <taxon>Hexapoda</taxon>
        <taxon>Insecta</taxon>
        <taxon>Pterygota</taxon>
        <taxon>Neoptera</taxon>
        <taxon>Endopterygota</taxon>
        <taxon>Diptera</taxon>
        <taxon>Nematocera</taxon>
        <taxon>Chironomoidea</taxon>
        <taxon>Chironomidae</taxon>
        <taxon>Clunio</taxon>
    </lineage>
</organism>
<dbReference type="EMBL" id="CVRI01000063">
    <property type="protein sequence ID" value="CRL04615.1"/>
    <property type="molecule type" value="Genomic_DNA"/>
</dbReference>
<protein>
    <submittedName>
        <fullName evidence="3">CLUMA_CG017683, isoform A</fullName>
    </submittedName>
</protein>
<feature type="signal peptide" evidence="1">
    <location>
        <begin position="1"/>
        <end position="19"/>
    </location>
</feature>
<proteinExistence type="predicted"/>
<keyword evidence="4" id="KW-1185">Reference proteome</keyword>
<accession>A0A1J1IWT1</accession>
<dbReference type="SMART" id="SM00737">
    <property type="entry name" value="ML"/>
    <property type="match status" value="1"/>
</dbReference>
<evidence type="ECO:0000313" key="3">
    <source>
        <dbReference type="EMBL" id="CRL04615.1"/>
    </source>
</evidence>
<gene>
    <name evidence="3" type="ORF">CLUMA_CG017683</name>
</gene>
<evidence type="ECO:0000313" key="4">
    <source>
        <dbReference type="Proteomes" id="UP000183832"/>
    </source>
</evidence>
<dbReference type="OrthoDB" id="6489092at2759"/>
<dbReference type="SUPFAM" id="SSF81296">
    <property type="entry name" value="E set domains"/>
    <property type="match status" value="1"/>
</dbReference>
<keyword evidence="1" id="KW-0732">Signal</keyword>
<feature type="chain" id="PRO_5012972645" evidence="1">
    <location>
        <begin position="20"/>
        <end position="150"/>
    </location>
</feature>
<dbReference type="Gene3D" id="2.60.40.770">
    <property type="match status" value="1"/>
</dbReference>
<sequence>MIKFTSILLFLATVNCCFAFWSPCPGGLPAPSRVVSPFCDAIICNAQRGTILTAEADFTTTAAHTFLDTRLSTTILGLPVTLPMDPGMEDACQFLVPGCPTLVNGMHTLMLNAPVPTGFPAISNVNIRIELVDPTMNRIAMCAIVRANII</sequence>
<evidence type="ECO:0000256" key="1">
    <source>
        <dbReference type="SAM" id="SignalP"/>
    </source>
</evidence>
<name>A0A1J1IWT1_9DIPT</name>
<dbReference type="Proteomes" id="UP000183832">
    <property type="component" value="Unassembled WGS sequence"/>
</dbReference>
<dbReference type="InterPro" id="IPR003172">
    <property type="entry name" value="ML_dom"/>
</dbReference>
<dbReference type="AlphaFoldDB" id="A0A1J1IWT1"/>
<reference evidence="3 4" key="1">
    <citation type="submission" date="2015-04" db="EMBL/GenBank/DDBJ databases">
        <authorList>
            <person name="Syromyatnikov M.Y."/>
            <person name="Popov V.N."/>
        </authorList>
    </citation>
    <scope>NUCLEOTIDE SEQUENCE [LARGE SCALE GENOMIC DNA]</scope>
</reference>
<feature type="domain" description="MD-2-related lipid-recognition" evidence="2">
    <location>
        <begin position="21"/>
        <end position="147"/>
    </location>
</feature>
<dbReference type="Pfam" id="PF02221">
    <property type="entry name" value="E1_DerP2_DerF2"/>
    <property type="match status" value="1"/>
</dbReference>
<evidence type="ECO:0000259" key="2">
    <source>
        <dbReference type="SMART" id="SM00737"/>
    </source>
</evidence>
<dbReference type="InterPro" id="IPR014756">
    <property type="entry name" value="Ig_E-set"/>
</dbReference>